<evidence type="ECO:0000313" key="2">
    <source>
        <dbReference type="EMBL" id="KAK6952003.1"/>
    </source>
</evidence>
<protein>
    <submittedName>
        <fullName evidence="2">Uncharacterized protein</fullName>
    </submittedName>
</protein>
<evidence type="ECO:0000313" key="3">
    <source>
        <dbReference type="Proteomes" id="UP001369815"/>
    </source>
</evidence>
<dbReference type="AlphaFoldDB" id="A0AAX6MHS4"/>
<dbReference type="EMBL" id="JBANMG010000006">
    <property type="protein sequence ID" value="KAK6952003.1"/>
    <property type="molecule type" value="Genomic_DNA"/>
</dbReference>
<comment type="caution">
    <text evidence="2">The sequence shown here is derived from an EMBL/GenBank/DDBJ whole genome shotgun (WGS) entry which is preliminary data.</text>
</comment>
<reference evidence="2 3" key="1">
    <citation type="journal article" date="2024" name="Front Chem Biol">
        <title>Unveiling the potential of Daldinia eschscholtzii MFLUCC 19-0629 through bioactivity and bioinformatics studies for enhanced sustainable agriculture production.</title>
        <authorList>
            <person name="Brooks S."/>
            <person name="Weaver J.A."/>
            <person name="Klomchit A."/>
            <person name="Alharthi S.A."/>
            <person name="Onlamun T."/>
            <person name="Nurani R."/>
            <person name="Vong T.K."/>
            <person name="Alberti F."/>
            <person name="Greco C."/>
        </authorList>
    </citation>
    <scope>NUCLEOTIDE SEQUENCE [LARGE SCALE GENOMIC DNA]</scope>
    <source>
        <strain evidence="2">MFLUCC 19-0629</strain>
    </source>
</reference>
<keyword evidence="3" id="KW-1185">Reference proteome</keyword>
<gene>
    <name evidence="2" type="ORF">Daesc_006529</name>
</gene>
<name>A0AAX6MHS4_9PEZI</name>
<dbReference type="Proteomes" id="UP001369815">
    <property type="component" value="Unassembled WGS sequence"/>
</dbReference>
<organism evidence="2 3">
    <name type="scientific">Daldinia eschscholtzii</name>
    <dbReference type="NCBI Taxonomy" id="292717"/>
    <lineage>
        <taxon>Eukaryota</taxon>
        <taxon>Fungi</taxon>
        <taxon>Dikarya</taxon>
        <taxon>Ascomycota</taxon>
        <taxon>Pezizomycotina</taxon>
        <taxon>Sordariomycetes</taxon>
        <taxon>Xylariomycetidae</taxon>
        <taxon>Xylariales</taxon>
        <taxon>Hypoxylaceae</taxon>
        <taxon>Daldinia</taxon>
    </lineage>
</organism>
<evidence type="ECO:0000256" key="1">
    <source>
        <dbReference type="SAM" id="MobiDB-lite"/>
    </source>
</evidence>
<sequence length="92" mass="10011">MHKKAPNEQYDDQRGKISEISSDIQRNPDTICDVPIGNFTLLLDQNIYAGERILSIGNGQTRASTVANLPPGGILVDQEIFVISEPAATTKT</sequence>
<feature type="region of interest" description="Disordered" evidence="1">
    <location>
        <begin position="1"/>
        <end position="24"/>
    </location>
</feature>
<accession>A0AAX6MHS4</accession>
<proteinExistence type="predicted"/>